<comment type="caution">
    <text evidence="1">The sequence shown here is derived from an EMBL/GenBank/DDBJ whole genome shotgun (WGS) entry which is preliminary data.</text>
</comment>
<dbReference type="Proteomes" id="UP000717696">
    <property type="component" value="Unassembled WGS sequence"/>
</dbReference>
<reference evidence="1" key="1">
    <citation type="journal article" date="2021" name="Nat. Commun.">
        <title>Genetic determinants of endophytism in the Arabidopsis root mycobiome.</title>
        <authorList>
            <person name="Mesny F."/>
            <person name="Miyauchi S."/>
            <person name="Thiergart T."/>
            <person name="Pickel B."/>
            <person name="Atanasova L."/>
            <person name="Karlsson M."/>
            <person name="Huettel B."/>
            <person name="Barry K.W."/>
            <person name="Haridas S."/>
            <person name="Chen C."/>
            <person name="Bauer D."/>
            <person name="Andreopoulos W."/>
            <person name="Pangilinan J."/>
            <person name="LaButti K."/>
            <person name="Riley R."/>
            <person name="Lipzen A."/>
            <person name="Clum A."/>
            <person name="Drula E."/>
            <person name="Henrissat B."/>
            <person name="Kohler A."/>
            <person name="Grigoriev I.V."/>
            <person name="Martin F.M."/>
            <person name="Hacquard S."/>
        </authorList>
    </citation>
    <scope>NUCLEOTIDE SEQUENCE</scope>
    <source>
        <strain evidence="1">MPI-CAGE-AT-0021</strain>
    </source>
</reference>
<evidence type="ECO:0000313" key="2">
    <source>
        <dbReference type="Proteomes" id="UP000717696"/>
    </source>
</evidence>
<proteinExistence type="predicted"/>
<protein>
    <submittedName>
        <fullName evidence="1">Uncharacterized protein</fullName>
    </submittedName>
</protein>
<accession>A0A9P9FI19</accession>
<gene>
    <name evidence="1" type="ORF">B0J13DRAFT_600932</name>
</gene>
<dbReference type="EMBL" id="JAGMUU010000001">
    <property type="protein sequence ID" value="KAH7162252.1"/>
    <property type="molecule type" value="Genomic_DNA"/>
</dbReference>
<organism evidence="1 2">
    <name type="scientific">Dactylonectria estremocensis</name>
    <dbReference type="NCBI Taxonomy" id="1079267"/>
    <lineage>
        <taxon>Eukaryota</taxon>
        <taxon>Fungi</taxon>
        <taxon>Dikarya</taxon>
        <taxon>Ascomycota</taxon>
        <taxon>Pezizomycotina</taxon>
        <taxon>Sordariomycetes</taxon>
        <taxon>Hypocreomycetidae</taxon>
        <taxon>Hypocreales</taxon>
        <taxon>Nectriaceae</taxon>
        <taxon>Dactylonectria</taxon>
    </lineage>
</organism>
<evidence type="ECO:0000313" key="1">
    <source>
        <dbReference type="EMBL" id="KAH7162252.1"/>
    </source>
</evidence>
<dbReference type="AlphaFoldDB" id="A0A9P9FI19"/>
<sequence>MLFFTGSNPNKALCGKDRCRSEVWHKDGRPSLWCKQHSCRLGPSMCMRDTRKIRVYCRQRPATPTVARWRGTPGKSFLGVVQTMPAVIALMTNEPVPRSPQQTPPTAVTTCNRWFARGKTAARNRFLGVSTVWYTNAESALEGGI</sequence>
<name>A0A9P9FI19_9HYPO</name>
<keyword evidence="2" id="KW-1185">Reference proteome</keyword>